<name>A0A0L0T5F6_ALLM3</name>
<dbReference type="EMBL" id="GG745363">
    <property type="protein sequence ID" value="KNE69960.1"/>
    <property type="molecule type" value="Genomic_DNA"/>
</dbReference>
<evidence type="ECO:0000313" key="2">
    <source>
        <dbReference type="Proteomes" id="UP000054350"/>
    </source>
</evidence>
<reference evidence="2" key="2">
    <citation type="submission" date="2009-11" db="EMBL/GenBank/DDBJ databases">
        <title>The Genome Sequence of Allomyces macrogynus strain ATCC 38327.</title>
        <authorList>
            <consortium name="The Broad Institute Genome Sequencing Platform"/>
            <person name="Russ C."/>
            <person name="Cuomo C."/>
            <person name="Shea T."/>
            <person name="Young S.K."/>
            <person name="Zeng Q."/>
            <person name="Koehrsen M."/>
            <person name="Haas B."/>
            <person name="Borodovsky M."/>
            <person name="Guigo R."/>
            <person name="Alvarado L."/>
            <person name="Berlin A."/>
            <person name="Borenstein D."/>
            <person name="Chen Z."/>
            <person name="Engels R."/>
            <person name="Freedman E."/>
            <person name="Gellesch M."/>
            <person name="Goldberg J."/>
            <person name="Griggs A."/>
            <person name="Gujja S."/>
            <person name="Heiman D."/>
            <person name="Hepburn T."/>
            <person name="Howarth C."/>
            <person name="Jen D."/>
            <person name="Larson L."/>
            <person name="Lewis B."/>
            <person name="Mehta T."/>
            <person name="Park D."/>
            <person name="Pearson M."/>
            <person name="Roberts A."/>
            <person name="Saif S."/>
            <person name="Shenoy N."/>
            <person name="Sisk P."/>
            <person name="Stolte C."/>
            <person name="Sykes S."/>
            <person name="Walk T."/>
            <person name="White J."/>
            <person name="Yandava C."/>
            <person name="Burger G."/>
            <person name="Gray M.W."/>
            <person name="Holland P.W.H."/>
            <person name="King N."/>
            <person name="Lang F.B.F."/>
            <person name="Roger A.J."/>
            <person name="Ruiz-Trillo I."/>
            <person name="Lander E."/>
            <person name="Nusbaum C."/>
        </authorList>
    </citation>
    <scope>NUCLEOTIDE SEQUENCE [LARGE SCALE GENOMIC DNA]</scope>
    <source>
        <strain evidence="2">ATCC 38327</strain>
    </source>
</reference>
<organism evidence="1 2">
    <name type="scientific">Allomyces macrogynus (strain ATCC 38327)</name>
    <name type="common">Allomyces javanicus var. macrogynus</name>
    <dbReference type="NCBI Taxonomy" id="578462"/>
    <lineage>
        <taxon>Eukaryota</taxon>
        <taxon>Fungi</taxon>
        <taxon>Fungi incertae sedis</taxon>
        <taxon>Blastocladiomycota</taxon>
        <taxon>Blastocladiomycetes</taxon>
        <taxon>Blastocladiales</taxon>
        <taxon>Blastocladiaceae</taxon>
        <taxon>Allomyces</taxon>
    </lineage>
</organism>
<sequence length="231" mass="24799">MSCHAYATLLQHAMATAELRTPSPSPMFTCLAQDHAKQLDAAVDASRAAMADVSWTLDLTSRLRTELDRITSVIDLAATQFNRHVAETEWTGLVAAIDDKVNLGTGLAAARVVADYVAAWETAYHARARGPTATPMLMVYIRGQAGWIASVVDLARVQAELADEDVEKMWEMADIVRKSDVVWIAIAVEMLAAVEAQVQAEADALVALLGVSADAQESAFDADAVVNDLSD</sequence>
<gene>
    <name evidence="1" type="ORF">AMAG_20148</name>
</gene>
<dbReference type="AlphaFoldDB" id="A0A0L0T5F6"/>
<reference evidence="1 2" key="1">
    <citation type="submission" date="2009-11" db="EMBL/GenBank/DDBJ databases">
        <title>Annotation of Allomyces macrogynus ATCC 38327.</title>
        <authorList>
            <consortium name="The Broad Institute Genome Sequencing Platform"/>
            <person name="Russ C."/>
            <person name="Cuomo C."/>
            <person name="Burger G."/>
            <person name="Gray M.W."/>
            <person name="Holland P.W.H."/>
            <person name="King N."/>
            <person name="Lang F.B.F."/>
            <person name="Roger A.J."/>
            <person name="Ruiz-Trillo I."/>
            <person name="Young S.K."/>
            <person name="Zeng Q."/>
            <person name="Gargeya S."/>
            <person name="Fitzgerald M."/>
            <person name="Haas B."/>
            <person name="Abouelleil A."/>
            <person name="Alvarado L."/>
            <person name="Arachchi H.M."/>
            <person name="Berlin A."/>
            <person name="Chapman S.B."/>
            <person name="Gearin G."/>
            <person name="Goldberg J."/>
            <person name="Griggs A."/>
            <person name="Gujja S."/>
            <person name="Hansen M."/>
            <person name="Heiman D."/>
            <person name="Howarth C."/>
            <person name="Larimer J."/>
            <person name="Lui A."/>
            <person name="MacDonald P.J.P."/>
            <person name="McCowen C."/>
            <person name="Montmayeur A."/>
            <person name="Murphy C."/>
            <person name="Neiman D."/>
            <person name="Pearson M."/>
            <person name="Priest M."/>
            <person name="Roberts A."/>
            <person name="Saif S."/>
            <person name="Shea T."/>
            <person name="Sisk P."/>
            <person name="Stolte C."/>
            <person name="Sykes S."/>
            <person name="Wortman J."/>
            <person name="Nusbaum C."/>
            <person name="Birren B."/>
        </authorList>
    </citation>
    <scope>NUCLEOTIDE SEQUENCE [LARGE SCALE GENOMIC DNA]</scope>
    <source>
        <strain evidence="1 2">ATCC 38327</strain>
    </source>
</reference>
<evidence type="ECO:0000313" key="1">
    <source>
        <dbReference type="EMBL" id="KNE69960.1"/>
    </source>
</evidence>
<dbReference type="Proteomes" id="UP000054350">
    <property type="component" value="Unassembled WGS sequence"/>
</dbReference>
<keyword evidence="2" id="KW-1185">Reference proteome</keyword>
<protein>
    <submittedName>
        <fullName evidence="1">Uncharacterized protein</fullName>
    </submittedName>
</protein>
<dbReference type="VEuPathDB" id="FungiDB:AMAG_20148"/>
<proteinExistence type="predicted"/>
<accession>A0A0L0T5F6</accession>